<feature type="domain" description="TtsA-like Glycoside hydrolase family 108" evidence="1">
    <location>
        <begin position="10"/>
        <end position="116"/>
    </location>
</feature>
<dbReference type="Proteomes" id="UP000618931">
    <property type="component" value="Unassembled WGS sequence"/>
</dbReference>
<gene>
    <name evidence="3" type="ORF">I2H31_16395</name>
</gene>
<dbReference type="RefSeq" id="WP_196294129.1">
    <property type="nucleotide sequence ID" value="NZ_JADQDM010000008.1"/>
</dbReference>
<sequence>MADFSGYFPKLLRNEGNYCHHPTDPGGETYRGIARVYNRNWAGWPIVDAVKKQLGLTSPVPKASWGTINKALGSNAGLGENIKQFYQALYWNPLRLNEVESQSVAEQLADHGVNAGISRPAKMLQFLLSTEYGAAIQVDGKIGPLTIEALNSTLPPLFYLSLVEMRRAFYYYRAGCPLTSTPNMAAWRDFLHNKLNVRPDGRMKQYLASWLSRTQVPFVS</sequence>
<dbReference type="InterPro" id="IPR008565">
    <property type="entry name" value="TtsA-like_GH18_dom"/>
</dbReference>
<feature type="domain" description="Peptidoglycan binding" evidence="2">
    <location>
        <begin position="120"/>
        <end position="210"/>
    </location>
</feature>
<proteinExistence type="predicted"/>
<evidence type="ECO:0000259" key="2">
    <source>
        <dbReference type="Pfam" id="PF09374"/>
    </source>
</evidence>
<dbReference type="Gene3D" id="1.20.141.10">
    <property type="entry name" value="Chitosanase, subunit A, domain 1"/>
    <property type="match status" value="1"/>
</dbReference>
<dbReference type="Pfam" id="PF09374">
    <property type="entry name" value="PG_binding_3"/>
    <property type="match status" value="1"/>
</dbReference>
<reference evidence="3 4" key="1">
    <citation type="submission" date="2020-11" db="EMBL/GenBank/DDBJ databases">
        <authorList>
            <person name="Kim M.K."/>
        </authorList>
    </citation>
    <scope>NUCLEOTIDE SEQUENCE [LARGE SCALE GENOMIC DNA]</scope>
    <source>
        <strain evidence="3 4">BT662</strain>
    </source>
</reference>
<dbReference type="InterPro" id="IPR023346">
    <property type="entry name" value="Lysozyme-like_dom_sf"/>
</dbReference>
<name>A0ABS0I6T5_9BACT</name>
<protein>
    <recommendedName>
        <fullName evidence="5">Peptidoglycan-binding protein</fullName>
    </recommendedName>
</protein>
<comment type="caution">
    <text evidence="3">The sequence shown here is derived from an EMBL/GenBank/DDBJ whole genome shotgun (WGS) entry which is preliminary data.</text>
</comment>
<evidence type="ECO:0000313" key="4">
    <source>
        <dbReference type="Proteomes" id="UP000618931"/>
    </source>
</evidence>
<evidence type="ECO:0008006" key="5">
    <source>
        <dbReference type="Google" id="ProtNLM"/>
    </source>
</evidence>
<dbReference type="EMBL" id="JADQDM010000008">
    <property type="protein sequence ID" value="MBF9222685.1"/>
    <property type="molecule type" value="Genomic_DNA"/>
</dbReference>
<dbReference type="SUPFAM" id="SSF53955">
    <property type="entry name" value="Lysozyme-like"/>
    <property type="match status" value="1"/>
</dbReference>
<accession>A0ABS0I6T5</accession>
<evidence type="ECO:0000259" key="1">
    <source>
        <dbReference type="Pfam" id="PF05838"/>
    </source>
</evidence>
<dbReference type="InterPro" id="IPR018537">
    <property type="entry name" value="Peptidoglycan-bd_3"/>
</dbReference>
<organism evidence="3 4">
    <name type="scientific">Hymenobacter ruricola</name>
    <dbReference type="NCBI Taxonomy" id="2791023"/>
    <lineage>
        <taxon>Bacteria</taxon>
        <taxon>Pseudomonadati</taxon>
        <taxon>Bacteroidota</taxon>
        <taxon>Cytophagia</taxon>
        <taxon>Cytophagales</taxon>
        <taxon>Hymenobacteraceae</taxon>
        <taxon>Hymenobacter</taxon>
    </lineage>
</organism>
<keyword evidence="4" id="KW-1185">Reference proteome</keyword>
<evidence type="ECO:0000313" key="3">
    <source>
        <dbReference type="EMBL" id="MBF9222685.1"/>
    </source>
</evidence>
<dbReference type="Pfam" id="PF05838">
    <property type="entry name" value="Glyco_hydro_108"/>
    <property type="match status" value="1"/>
</dbReference>